<accession>A0A423V5Z4</accession>
<feature type="compositionally biased region" description="Basic and acidic residues" evidence="1">
    <location>
        <begin position="204"/>
        <end position="223"/>
    </location>
</feature>
<protein>
    <submittedName>
        <fullName evidence="2">Small secreted protein</fullName>
    </submittedName>
</protein>
<comment type="caution">
    <text evidence="2">The sequence shown here is derived from an EMBL/GenBank/DDBJ whole genome shotgun (WGS) entry which is preliminary data.</text>
</comment>
<dbReference type="RefSeq" id="WP_118899828.1">
    <property type="nucleotide sequence ID" value="NZ_QWFA01000010.1"/>
</dbReference>
<evidence type="ECO:0000313" key="3">
    <source>
        <dbReference type="Proteomes" id="UP000285596"/>
    </source>
</evidence>
<reference evidence="2 3" key="1">
    <citation type="submission" date="2018-08" db="EMBL/GenBank/DDBJ databases">
        <title>Streptomyces globisporus 1912-4Crt, whole genome shotgun sequence.</title>
        <authorList>
            <person name="Matselyukh B."/>
        </authorList>
    </citation>
    <scope>NUCLEOTIDE SEQUENCE [LARGE SCALE GENOMIC DNA]</scope>
    <source>
        <strain evidence="2 3">1912-4Crt</strain>
    </source>
</reference>
<dbReference type="PROSITE" id="PS51257">
    <property type="entry name" value="PROKAR_LIPOPROTEIN"/>
    <property type="match status" value="1"/>
</dbReference>
<organism evidence="2 3">
    <name type="scientific">Streptomyces globisporus</name>
    <dbReference type="NCBI Taxonomy" id="1908"/>
    <lineage>
        <taxon>Bacteria</taxon>
        <taxon>Bacillati</taxon>
        <taxon>Actinomycetota</taxon>
        <taxon>Actinomycetes</taxon>
        <taxon>Kitasatosporales</taxon>
        <taxon>Streptomycetaceae</taxon>
        <taxon>Streptomyces</taxon>
    </lineage>
</organism>
<evidence type="ECO:0000313" key="2">
    <source>
        <dbReference type="EMBL" id="ROV69868.1"/>
    </source>
</evidence>
<sequence length="223" mass="22957">MNKKLAAALSGGAVLVLTLSGCSDDSDNKVNDWAKKVCDQVQPQLQKINNANASILEKTGDNNKPADVQKADSVAFQEMSEAYKALGTAVDSAGPPPVDGGEATQKAAVKELNASSKAYADLKTQVDALDTKEQSKFADGLKTIADELNKISTGGDQALKKLQSGEVGVAMSKQEGCQKQTASTGPSGSGAADADTSSESSAPGKKESEDKGASEKESSEKKS</sequence>
<dbReference type="EMBL" id="QWFA01000010">
    <property type="protein sequence ID" value="ROV69868.1"/>
    <property type="molecule type" value="Genomic_DNA"/>
</dbReference>
<name>A0A423V5Z4_STRGL</name>
<dbReference type="AlphaFoldDB" id="A0A423V5Z4"/>
<gene>
    <name evidence="2" type="ORF">D3105_03390</name>
</gene>
<proteinExistence type="predicted"/>
<feature type="region of interest" description="Disordered" evidence="1">
    <location>
        <begin position="167"/>
        <end position="223"/>
    </location>
</feature>
<evidence type="ECO:0000256" key="1">
    <source>
        <dbReference type="SAM" id="MobiDB-lite"/>
    </source>
</evidence>
<dbReference type="Proteomes" id="UP000285596">
    <property type="component" value="Unassembled WGS sequence"/>
</dbReference>
<feature type="compositionally biased region" description="Low complexity" evidence="1">
    <location>
        <begin position="181"/>
        <end position="203"/>
    </location>
</feature>